<name>A0AAU7J7W6_9VIRU</name>
<keyword evidence="2" id="KW-1133">Transmembrane helix</keyword>
<feature type="transmembrane region" description="Helical" evidence="2">
    <location>
        <begin position="17"/>
        <end position="37"/>
    </location>
</feature>
<sequence>MVPLLSSAGTPDPGMPWLAPLIAIAGLLLGSGGVVAWRRLSHDKRIGIAQQETVEDDALSNRWKSIIEAQTKVLLDPMTSRINTLETKVDTLEQELEDSRRKYWSAVTYIRQLLTWISRHLPSGLEDTQVPAPPTTVVEDI</sequence>
<organism evidence="3">
    <name type="scientific">Microbacterium phage Sunny</name>
    <dbReference type="NCBI Taxonomy" id="3144828"/>
    <lineage>
        <taxon>Viruses</taxon>
    </lineage>
</organism>
<feature type="coiled-coil region" evidence="1">
    <location>
        <begin position="75"/>
        <end position="102"/>
    </location>
</feature>
<keyword evidence="1" id="KW-0175">Coiled coil</keyword>
<evidence type="ECO:0000256" key="1">
    <source>
        <dbReference type="SAM" id="Coils"/>
    </source>
</evidence>
<protein>
    <recommendedName>
        <fullName evidence="4">Minor tail protein</fullName>
    </recommendedName>
</protein>
<evidence type="ECO:0000256" key="2">
    <source>
        <dbReference type="SAM" id="Phobius"/>
    </source>
</evidence>
<dbReference type="EMBL" id="PP763432">
    <property type="protein sequence ID" value="XBN42194.1"/>
    <property type="molecule type" value="Genomic_DNA"/>
</dbReference>
<evidence type="ECO:0008006" key="4">
    <source>
        <dbReference type="Google" id="ProtNLM"/>
    </source>
</evidence>
<proteinExistence type="predicted"/>
<keyword evidence="2" id="KW-0472">Membrane</keyword>
<evidence type="ECO:0000313" key="3">
    <source>
        <dbReference type="EMBL" id="XBN42194.1"/>
    </source>
</evidence>
<accession>A0AAU7J7W6</accession>
<reference evidence="3" key="1">
    <citation type="submission" date="2024-05" db="EMBL/GenBank/DDBJ databases">
        <title>Complete genome sequence of bacteriophages Merry and Sunny infecting Microbacterium sp. isolated from an alkaline commercial outdoor algal pond.</title>
        <authorList>
            <person name="Levesque A.V."/>
            <person name="Rabines A.J."/>
            <person name="Alrubaiaan E."/>
            <person name="Oliver A."/>
            <person name="Allen E.E."/>
            <person name="Hazlebeck D."/>
            <person name="Pinowska A."/>
            <person name="Traller J.C."/>
            <person name="Zeigler Allen L."/>
        </authorList>
    </citation>
    <scope>NUCLEOTIDE SEQUENCE</scope>
</reference>
<keyword evidence="2" id="KW-0812">Transmembrane</keyword>